<name>A0A397GZV5_9EURO</name>
<gene>
    <name evidence="20" type="ORF">CFD26_101116</name>
</gene>
<dbReference type="InterPro" id="IPR026891">
    <property type="entry name" value="Fn3-like"/>
</dbReference>
<dbReference type="InterPro" id="IPR044993">
    <property type="entry name" value="BXL"/>
</dbReference>
<evidence type="ECO:0000256" key="12">
    <source>
        <dbReference type="ARBA" id="ARBA00024574"/>
    </source>
</evidence>
<dbReference type="STRING" id="1245748.A0A397GZV5"/>
<keyword evidence="21" id="KW-1185">Reference proteome</keyword>
<dbReference type="EMBL" id="NIDN02000147">
    <property type="protein sequence ID" value="RLL95545.1"/>
    <property type="molecule type" value="Genomic_DNA"/>
</dbReference>
<evidence type="ECO:0000259" key="19">
    <source>
        <dbReference type="SMART" id="SM01217"/>
    </source>
</evidence>
<evidence type="ECO:0000256" key="16">
    <source>
        <dbReference type="ARBA" id="ARBA00041545"/>
    </source>
</evidence>
<dbReference type="SUPFAM" id="SSF52540">
    <property type="entry name" value="P-loop containing nucleoside triphosphate hydrolases"/>
    <property type="match status" value="1"/>
</dbReference>
<comment type="caution">
    <text evidence="20">The sequence shown here is derived from an EMBL/GenBank/DDBJ whole genome shotgun (WGS) entry which is preliminary data.</text>
</comment>
<evidence type="ECO:0000256" key="10">
    <source>
        <dbReference type="ARBA" id="ARBA00023295"/>
    </source>
</evidence>
<evidence type="ECO:0000256" key="13">
    <source>
        <dbReference type="ARBA" id="ARBA00025331"/>
    </source>
</evidence>
<keyword evidence="6" id="KW-0732">Signal</keyword>
<dbReference type="SUPFAM" id="SSF51445">
    <property type="entry name" value="(Trans)glycosidases"/>
    <property type="match status" value="1"/>
</dbReference>
<dbReference type="GO" id="GO:0009044">
    <property type="term" value="F:xylan 1,4-beta-xylosidase activity"/>
    <property type="evidence" value="ECO:0007669"/>
    <property type="project" value="UniProtKB-EC"/>
</dbReference>
<dbReference type="Pfam" id="PF00933">
    <property type="entry name" value="Glyco_hydro_3"/>
    <property type="match status" value="1"/>
</dbReference>
<comment type="catalytic activity">
    <reaction evidence="12">
        <text>Hydrolysis of (1-&gt;4)-beta-D-xylans, to remove successive D-xylose residues from the non-reducing termini.</text>
        <dbReference type="EC" id="3.2.1.37"/>
    </reaction>
</comment>
<dbReference type="FunFam" id="3.40.50.1700:FF:000007">
    <property type="entry name" value="Exo-1,4-beta-xylosidase xlnD"/>
    <property type="match status" value="1"/>
</dbReference>
<dbReference type="InterPro" id="IPR027417">
    <property type="entry name" value="P-loop_NTPase"/>
</dbReference>
<comment type="similarity">
    <text evidence="3">Belongs to the glycosyl hydrolase 3 family.</text>
</comment>
<evidence type="ECO:0000256" key="4">
    <source>
        <dbReference type="ARBA" id="ARBA00022525"/>
    </source>
</evidence>
<dbReference type="GO" id="GO:0046556">
    <property type="term" value="F:alpha-L-arabinofuranosidase activity"/>
    <property type="evidence" value="ECO:0007669"/>
    <property type="project" value="TreeGrafter"/>
</dbReference>
<comment type="function">
    <text evidence="13">Xylan 1,4-beta-xylosidase involved in the hydrolysis of xylan, a major structural heterogeneous polysaccharide found in plant biomass representing the second most abundant polysaccharide in the biosphere, after cellulose.</text>
</comment>
<evidence type="ECO:0000313" key="20">
    <source>
        <dbReference type="EMBL" id="RLL95545.1"/>
    </source>
</evidence>
<dbReference type="Gene3D" id="3.20.20.300">
    <property type="entry name" value="Glycoside hydrolase, family 3, N-terminal domain"/>
    <property type="match status" value="1"/>
</dbReference>
<dbReference type="GO" id="GO:0045493">
    <property type="term" value="P:xylan catabolic process"/>
    <property type="evidence" value="ECO:0007669"/>
    <property type="project" value="UniProtKB-UniPathway"/>
</dbReference>
<keyword evidence="8" id="KW-0325">Glycoprotein</keyword>
<evidence type="ECO:0000256" key="8">
    <source>
        <dbReference type="ARBA" id="ARBA00023180"/>
    </source>
</evidence>
<evidence type="ECO:0000256" key="1">
    <source>
        <dbReference type="ARBA" id="ARBA00004613"/>
    </source>
</evidence>
<evidence type="ECO:0000256" key="7">
    <source>
        <dbReference type="ARBA" id="ARBA00022801"/>
    </source>
</evidence>
<evidence type="ECO:0000256" key="3">
    <source>
        <dbReference type="ARBA" id="ARBA00005336"/>
    </source>
</evidence>
<keyword evidence="7" id="KW-0378">Hydrolase</keyword>
<dbReference type="InterPro" id="IPR013783">
    <property type="entry name" value="Ig-like_fold"/>
</dbReference>
<dbReference type="GO" id="GO:0031222">
    <property type="term" value="P:arabinan catabolic process"/>
    <property type="evidence" value="ECO:0007669"/>
    <property type="project" value="TreeGrafter"/>
</dbReference>
<comment type="pathway">
    <text evidence="2">Glycan degradation; xylan degradation.</text>
</comment>
<dbReference type="EC" id="3.2.1.37" evidence="14"/>
<dbReference type="PANTHER" id="PTHR42721:SF13">
    <property type="entry name" value="EXO-1,4-BETA-XYLOSIDASE XLND"/>
    <property type="match status" value="1"/>
</dbReference>
<dbReference type="InterPro" id="IPR002772">
    <property type="entry name" value="Glyco_hydro_3_C"/>
</dbReference>
<dbReference type="SUPFAM" id="SSF52279">
    <property type="entry name" value="Beta-D-glucan exohydrolase, C-terminal domain"/>
    <property type="match status" value="1"/>
</dbReference>
<evidence type="ECO:0000256" key="6">
    <source>
        <dbReference type="ARBA" id="ARBA00022729"/>
    </source>
</evidence>
<evidence type="ECO:0000256" key="9">
    <source>
        <dbReference type="ARBA" id="ARBA00023277"/>
    </source>
</evidence>
<dbReference type="GO" id="GO:0005576">
    <property type="term" value="C:extracellular region"/>
    <property type="evidence" value="ECO:0007669"/>
    <property type="project" value="UniProtKB-SubCell"/>
</dbReference>
<reference evidence="20 21" key="1">
    <citation type="submission" date="2018-08" db="EMBL/GenBank/DDBJ databases">
        <title>Draft genome sequences of two Aspergillus turcosus clinical strains isolated from bronchoalveolar lavage fluid: one azole-susceptible and the other azole-resistant.</title>
        <authorList>
            <person name="Parent-Michaud M."/>
            <person name="Dufresne P.J."/>
            <person name="Fournier E."/>
            <person name="Martineau C."/>
            <person name="Moreira S."/>
            <person name="Perkins V."/>
            <person name="De Repentigny L."/>
            <person name="Dufresne S.F."/>
        </authorList>
    </citation>
    <scope>NUCLEOTIDE SEQUENCE [LARGE SCALE GENOMIC DNA]</scope>
    <source>
        <strain evidence="20">HMR AF 1038</strain>
    </source>
</reference>
<comment type="subcellular location">
    <subcellularLocation>
        <location evidence="1">Secreted</location>
    </subcellularLocation>
</comment>
<keyword evidence="5" id="KW-0858">Xylan degradation</keyword>
<evidence type="ECO:0000256" key="18">
    <source>
        <dbReference type="ARBA" id="ARBA00042744"/>
    </source>
</evidence>
<dbReference type="UniPathway" id="UPA00114"/>
<dbReference type="Gene3D" id="2.60.40.10">
    <property type="entry name" value="Immunoglobulins"/>
    <property type="match status" value="1"/>
</dbReference>
<keyword evidence="9" id="KW-0119">Carbohydrate metabolism</keyword>
<keyword evidence="10" id="KW-0326">Glycosidase</keyword>
<dbReference type="Pfam" id="PF14310">
    <property type="entry name" value="Fn3-like"/>
    <property type="match status" value="1"/>
</dbReference>
<evidence type="ECO:0000256" key="2">
    <source>
        <dbReference type="ARBA" id="ARBA00004851"/>
    </source>
</evidence>
<accession>A0A397GZV5</accession>
<proteinExistence type="inferred from homology"/>
<dbReference type="PANTHER" id="PTHR42721">
    <property type="entry name" value="SUGAR HYDROLASE-RELATED"/>
    <property type="match status" value="1"/>
</dbReference>
<protein>
    <recommendedName>
        <fullName evidence="14">xylan 1,4-beta-xylosidase</fullName>
        <ecNumber evidence="14">3.2.1.37</ecNumber>
    </recommendedName>
    <alternativeName>
        <fullName evidence="17">1,4-beta-D-xylan xylohydrolase xlnD</fullName>
    </alternativeName>
    <alternativeName>
        <fullName evidence="18">Beta-xylosidase A</fullName>
    </alternativeName>
    <alternativeName>
        <fullName evidence="16">Beta-xylosidase xlnD</fullName>
    </alternativeName>
    <alternativeName>
        <fullName evidence="15">Xylobiase xlnD</fullName>
    </alternativeName>
</protein>
<evidence type="ECO:0000256" key="15">
    <source>
        <dbReference type="ARBA" id="ARBA00041508"/>
    </source>
</evidence>
<evidence type="ECO:0000256" key="14">
    <source>
        <dbReference type="ARBA" id="ARBA00026107"/>
    </source>
</evidence>
<keyword evidence="11" id="KW-0624">Polysaccharide degradation</keyword>
<dbReference type="InterPro" id="IPR036962">
    <property type="entry name" value="Glyco_hydro_3_N_sf"/>
</dbReference>
<evidence type="ECO:0000256" key="11">
    <source>
        <dbReference type="ARBA" id="ARBA00023326"/>
    </source>
</evidence>
<dbReference type="InterPro" id="IPR017853">
    <property type="entry name" value="GH"/>
</dbReference>
<organism evidence="20 21">
    <name type="scientific">Aspergillus turcosus</name>
    <dbReference type="NCBI Taxonomy" id="1245748"/>
    <lineage>
        <taxon>Eukaryota</taxon>
        <taxon>Fungi</taxon>
        <taxon>Dikarya</taxon>
        <taxon>Ascomycota</taxon>
        <taxon>Pezizomycotina</taxon>
        <taxon>Eurotiomycetes</taxon>
        <taxon>Eurotiomycetidae</taxon>
        <taxon>Eurotiales</taxon>
        <taxon>Aspergillaceae</taxon>
        <taxon>Aspergillus</taxon>
        <taxon>Aspergillus subgen. Fumigati</taxon>
    </lineage>
</organism>
<dbReference type="Proteomes" id="UP000215289">
    <property type="component" value="Unassembled WGS sequence"/>
</dbReference>
<feature type="domain" description="Fibronectin type III-like" evidence="19">
    <location>
        <begin position="911"/>
        <end position="981"/>
    </location>
</feature>
<dbReference type="FunFam" id="2.60.40.10:FF:001420">
    <property type="entry name" value="Exo-1,4-beta-xylosidase xlnD"/>
    <property type="match status" value="1"/>
</dbReference>
<evidence type="ECO:0000256" key="17">
    <source>
        <dbReference type="ARBA" id="ARBA00041684"/>
    </source>
</evidence>
<evidence type="ECO:0000313" key="21">
    <source>
        <dbReference type="Proteomes" id="UP000215289"/>
    </source>
</evidence>
<dbReference type="OrthoDB" id="2364732at2759"/>
<dbReference type="AlphaFoldDB" id="A0A397GZV5"/>
<dbReference type="Gene3D" id="3.40.50.1700">
    <property type="entry name" value="Glycoside hydrolase family 3 C-terminal domain"/>
    <property type="match status" value="1"/>
</dbReference>
<keyword evidence="4" id="KW-0964">Secreted</keyword>
<dbReference type="InterPro" id="IPR036881">
    <property type="entry name" value="Glyco_hydro_3_C_sf"/>
</dbReference>
<dbReference type="SMART" id="SM01217">
    <property type="entry name" value="Fn3_like"/>
    <property type="match status" value="1"/>
</dbReference>
<evidence type="ECO:0000256" key="5">
    <source>
        <dbReference type="ARBA" id="ARBA00022651"/>
    </source>
</evidence>
<sequence>MFDSRAHTYIGQIAEYMFDMDLKYGFMTTYSQAMFLRKVDIGRAWGLRTKPQTRLQHTLLEELGAGCPRKDTISELAAVLDSQNVIHVRGTPASGKTVMSELLRDYLLENNRNVFLLKTWKPLECFRATDPWTKFAMLLQEKCPESSGTDFFAPMTVILIDEAQASYKDHDFWDTIIKERRYSGGKDIKICLFCSYGSPTTGVDNVEFTPAVFGPEQRITLTPQPDEDSPKLGLFFTRDEFDDAVSLLTTNQYDRKFTFDEEAISYLYKLTNGHPGGMTSLVNFLQYEHRSKIKHEHISTITKDHVLEGLKDDDRVFRFLRNQAVYRSFPTGSQFTLQAARTLSQILEEGNMRFDINDVGMQTCYKKGWLHRISVGKYDAYDIAVLPSRLHEKWLEHIIGQVAKPLPNRFQQLDQLCLEVLRKFSTMSLRHAVDGRKMSTAAKRRPMEAQYQDEFYKLFNLVAGRGVPICSEWSRTGDGRVDFFIPEKSVMCSYNAVNGVPSCANSFFLQTLLRDTFGFVEDGYVSSDCDAVYNVWNPHEFAANITGAAADSIRAGTDIDCGTTYQYYFDKAFDEQEVARDEIERGVIRLYSNLVRLGYFDGNGSVYRNLTWNDVVTTNAWNISYEAAVEGIVLLKNDGTLPLSKSVRSVALIGPWMNVTTQLQGNYFGPAPYLISPLDAFQNSGLHVNYAFGTSISSNSTAGFAEALSAAKKSDVIIFAGAIDNTIEAEAMDRMNITWPGNQLQLIDQLSQLHKPLIVLQMGGGQVDDSSLKSNKNVNSLVWGGYPGQSGGQALLDIITGKRAPAGRLVVTQYPAKYATQFPATDMNLRPHGDNPGQTYMWYTGTPVYEFGHGLFYTTFSASHSGAVTKNSYNIQDLLTQPHPGFANVEQTPFLNFTVKITNTGKVASDYTAMLFANTTAGPAPYPNKWLVGFDRLSSLKPHSSKTMTIPVTIDSVARTDEFGNRILYPGKYELALNNERSVVLRFVLTGGEAVISKWPVEEQQISAA</sequence>
<dbReference type="Pfam" id="PF01915">
    <property type="entry name" value="Glyco_hydro_3_C"/>
    <property type="match status" value="1"/>
</dbReference>
<dbReference type="InterPro" id="IPR001764">
    <property type="entry name" value="Glyco_hydro_3_N"/>
</dbReference>